<keyword evidence="2" id="KW-1185">Reference proteome</keyword>
<evidence type="ECO:0000313" key="1">
    <source>
        <dbReference type="EMBL" id="TQD77535.1"/>
    </source>
</evidence>
<gene>
    <name evidence="1" type="ORF">C1H46_036927</name>
</gene>
<proteinExistence type="predicted"/>
<reference evidence="1 2" key="1">
    <citation type="journal article" date="2019" name="G3 (Bethesda)">
        <title>Sequencing of a Wild Apple (Malus baccata) Genome Unravels the Differences Between Cultivated and Wild Apple Species Regarding Disease Resistance and Cold Tolerance.</title>
        <authorList>
            <person name="Chen X."/>
        </authorList>
    </citation>
    <scope>NUCLEOTIDE SEQUENCE [LARGE SCALE GENOMIC DNA]</scope>
    <source>
        <strain evidence="2">cv. Shandingzi</strain>
        <tissue evidence="1">Leaves</tissue>
    </source>
</reference>
<protein>
    <submittedName>
        <fullName evidence="1">Uncharacterized protein</fullName>
    </submittedName>
</protein>
<accession>A0A540KTI4</accession>
<dbReference type="Proteomes" id="UP000315295">
    <property type="component" value="Unassembled WGS sequence"/>
</dbReference>
<dbReference type="AlphaFoldDB" id="A0A540KTI4"/>
<name>A0A540KTI4_MALBA</name>
<dbReference type="EMBL" id="VIEB01000956">
    <property type="protein sequence ID" value="TQD77535.1"/>
    <property type="molecule type" value="Genomic_DNA"/>
</dbReference>
<organism evidence="1 2">
    <name type="scientific">Malus baccata</name>
    <name type="common">Siberian crab apple</name>
    <name type="synonym">Pyrus baccata</name>
    <dbReference type="NCBI Taxonomy" id="106549"/>
    <lineage>
        <taxon>Eukaryota</taxon>
        <taxon>Viridiplantae</taxon>
        <taxon>Streptophyta</taxon>
        <taxon>Embryophyta</taxon>
        <taxon>Tracheophyta</taxon>
        <taxon>Spermatophyta</taxon>
        <taxon>Magnoliopsida</taxon>
        <taxon>eudicotyledons</taxon>
        <taxon>Gunneridae</taxon>
        <taxon>Pentapetalae</taxon>
        <taxon>rosids</taxon>
        <taxon>fabids</taxon>
        <taxon>Rosales</taxon>
        <taxon>Rosaceae</taxon>
        <taxon>Amygdaloideae</taxon>
        <taxon>Maleae</taxon>
        <taxon>Malus</taxon>
    </lineage>
</organism>
<evidence type="ECO:0000313" key="2">
    <source>
        <dbReference type="Proteomes" id="UP000315295"/>
    </source>
</evidence>
<sequence length="62" mass="7359">MFAHYLQSVTIDVDKALFNIFFGVFSVKCHRNALYKSNHVAALVTGRDGRRWCWRSPEWARW</sequence>
<comment type="caution">
    <text evidence="1">The sequence shown here is derived from an EMBL/GenBank/DDBJ whole genome shotgun (WGS) entry which is preliminary data.</text>
</comment>